<protein>
    <submittedName>
        <fullName evidence="2">Uncharacterized protein</fullName>
    </submittedName>
</protein>
<feature type="chain" id="PRO_5035947914" evidence="1">
    <location>
        <begin position="23"/>
        <end position="258"/>
    </location>
</feature>
<dbReference type="AlphaFoldDB" id="A0A8S9ZVG8"/>
<feature type="signal peptide" evidence="1">
    <location>
        <begin position="1"/>
        <end position="22"/>
    </location>
</feature>
<keyword evidence="1" id="KW-0732">Signal</keyword>
<proteinExistence type="predicted"/>
<dbReference type="Proteomes" id="UP000605970">
    <property type="component" value="Unassembled WGS sequence"/>
</dbReference>
<gene>
    <name evidence="2" type="ORF">Mgra_00003512</name>
</gene>
<dbReference type="EMBL" id="JABEBT010000023">
    <property type="protein sequence ID" value="KAF7637124.1"/>
    <property type="molecule type" value="Genomic_DNA"/>
</dbReference>
<sequence length="258" mass="29020">MLILLLFYYLINSLFLIKICNGFGFGGGCGCPCMPQPCIPQPPPIALPSLCFPQIPLPCPPPSCGCCGRKKRENKNKILISTKSGIKRIGEEKSHCNNLYIKRIILKNLIVGDMVGSRNAIHSELRAKLGGNYIISCAHTPEFSYSADSTIDYCIEGHQKNKKIMKIFNKIKKKQRIKLATMDCCITSTISIVEDSDLLKTTTKHLLSTQNTHHYLINCTTEEDNQGIEKCVEWQRAGFCKSHPATKWLFCRKQCLCF</sequence>
<accession>A0A8S9ZVG8</accession>
<evidence type="ECO:0000256" key="1">
    <source>
        <dbReference type="SAM" id="SignalP"/>
    </source>
</evidence>
<evidence type="ECO:0000313" key="2">
    <source>
        <dbReference type="EMBL" id="KAF7637124.1"/>
    </source>
</evidence>
<evidence type="ECO:0000313" key="3">
    <source>
        <dbReference type="Proteomes" id="UP000605970"/>
    </source>
</evidence>
<comment type="caution">
    <text evidence="2">The sequence shown here is derived from an EMBL/GenBank/DDBJ whole genome shotgun (WGS) entry which is preliminary data.</text>
</comment>
<keyword evidence="3" id="KW-1185">Reference proteome</keyword>
<name>A0A8S9ZVG8_9BILA</name>
<organism evidence="2 3">
    <name type="scientific">Meloidogyne graminicola</name>
    <dbReference type="NCBI Taxonomy" id="189291"/>
    <lineage>
        <taxon>Eukaryota</taxon>
        <taxon>Metazoa</taxon>
        <taxon>Ecdysozoa</taxon>
        <taxon>Nematoda</taxon>
        <taxon>Chromadorea</taxon>
        <taxon>Rhabditida</taxon>
        <taxon>Tylenchina</taxon>
        <taxon>Tylenchomorpha</taxon>
        <taxon>Tylenchoidea</taxon>
        <taxon>Meloidogynidae</taxon>
        <taxon>Meloidogyninae</taxon>
        <taxon>Meloidogyne</taxon>
    </lineage>
</organism>
<dbReference type="OrthoDB" id="5843663at2759"/>
<reference evidence="2" key="1">
    <citation type="journal article" date="2020" name="Ecol. Evol.">
        <title>Genome structure and content of the rice root-knot nematode (Meloidogyne graminicola).</title>
        <authorList>
            <person name="Phan N.T."/>
            <person name="Danchin E.G.J."/>
            <person name="Klopp C."/>
            <person name="Perfus-Barbeoch L."/>
            <person name="Kozlowski D.K."/>
            <person name="Koutsovoulos G.D."/>
            <person name="Lopez-Roques C."/>
            <person name="Bouchez O."/>
            <person name="Zahm M."/>
            <person name="Besnard G."/>
            <person name="Bellafiore S."/>
        </authorList>
    </citation>
    <scope>NUCLEOTIDE SEQUENCE</scope>
    <source>
        <strain evidence="2">VN-18</strain>
    </source>
</reference>